<comment type="caution">
    <text evidence="3">The sequence shown here is derived from an EMBL/GenBank/DDBJ whole genome shotgun (WGS) entry which is preliminary data.</text>
</comment>
<dbReference type="Proteomes" id="UP000601435">
    <property type="component" value="Unassembled WGS sequence"/>
</dbReference>
<keyword evidence="4" id="KW-1185">Reference proteome</keyword>
<protein>
    <submittedName>
        <fullName evidence="3">Uncharacterized protein</fullName>
    </submittedName>
</protein>
<keyword evidence="1" id="KW-0175">Coiled coil</keyword>
<accession>A0A813C5B5</accession>
<evidence type="ECO:0000256" key="2">
    <source>
        <dbReference type="SAM" id="MobiDB-lite"/>
    </source>
</evidence>
<feature type="compositionally biased region" description="Basic residues" evidence="2">
    <location>
        <begin position="398"/>
        <end position="411"/>
    </location>
</feature>
<evidence type="ECO:0000313" key="4">
    <source>
        <dbReference type="Proteomes" id="UP000601435"/>
    </source>
</evidence>
<organism evidence="3 4">
    <name type="scientific">Symbiodinium necroappetens</name>
    <dbReference type="NCBI Taxonomy" id="1628268"/>
    <lineage>
        <taxon>Eukaryota</taxon>
        <taxon>Sar</taxon>
        <taxon>Alveolata</taxon>
        <taxon>Dinophyceae</taxon>
        <taxon>Suessiales</taxon>
        <taxon>Symbiodiniaceae</taxon>
        <taxon>Symbiodinium</taxon>
    </lineage>
</organism>
<feature type="coiled-coil region" evidence="1">
    <location>
        <begin position="223"/>
        <end position="250"/>
    </location>
</feature>
<dbReference type="EMBL" id="CAJNJA010087719">
    <property type="protein sequence ID" value="CAE7939038.1"/>
    <property type="molecule type" value="Genomic_DNA"/>
</dbReference>
<gene>
    <name evidence="3" type="ORF">SNEC2469_LOCUS33382</name>
</gene>
<feature type="region of interest" description="Disordered" evidence="2">
    <location>
        <begin position="442"/>
        <end position="491"/>
    </location>
</feature>
<proteinExistence type="predicted"/>
<reference evidence="3" key="1">
    <citation type="submission" date="2021-02" db="EMBL/GenBank/DDBJ databases">
        <authorList>
            <person name="Dougan E. K."/>
            <person name="Rhodes N."/>
            <person name="Thang M."/>
            <person name="Chan C."/>
        </authorList>
    </citation>
    <scope>NUCLEOTIDE SEQUENCE</scope>
</reference>
<feature type="region of interest" description="Disordered" evidence="2">
    <location>
        <begin position="396"/>
        <end position="421"/>
    </location>
</feature>
<evidence type="ECO:0000256" key="1">
    <source>
        <dbReference type="SAM" id="Coils"/>
    </source>
</evidence>
<evidence type="ECO:0000313" key="3">
    <source>
        <dbReference type="EMBL" id="CAE7939038.1"/>
    </source>
</evidence>
<dbReference type="OrthoDB" id="422530at2759"/>
<sequence>MNSSMCCLDKHFSQRLRMYMQAHNFDADALLPGGQLHGVVMCTRGRGHSIAAMAAGKFILTEIQKEHQQHCVAECLRKYADDVDATGQARLPGETAEQVMKLEAERVNKQEHDNAAMAAASANASSADIVHQMDRPDRPVEQTPAFDLAGIAGEHFAISEERVDKDRCNYRGNWVVDRHNNFCEKYGQVMICESAAGDGAADVEPDDTSCQAVYCPGICCKQVARVKERYDALKLECNSLLRQLRSVRREKGYVPYHGVLLVLDGVAGSTKILELHLLCRVSFSPFGFTAVQMDLQPGSQLPVHATTMLSEGVAVMRDMSQLLYDLASNPSVTLGTAPYKAVSLQTIVVENSVSRLSDVFRARAPVGLMGEEGSDTDAEDAAISKVSGLLKRVFSTKAKAKAPPRAKKKQRTSSTPGERVVTTPVAVCDRVDAEIEQSWSKALADDAGAVPEPTSSASSSSRAPRRRQHEESRAQQAAQQGAGAGTSGGAVGVVGAAPGDPYVPWKDSAGHCWIVAKSNVPPVTDELKKLYLGSWAFLFCELVRCCLYFAVICNHMKCDDAAGRITEVRPGTSSHGVSIRCSFSGARAV</sequence>
<name>A0A813C5B5_9DINO</name>
<dbReference type="AlphaFoldDB" id="A0A813C5B5"/>
<feature type="compositionally biased region" description="Gly residues" evidence="2">
    <location>
        <begin position="482"/>
        <end position="491"/>
    </location>
</feature>